<gene>
    <name evidence="1" type="ORF">CTAYLR_009576</name>
</gene>
<name>A0AAD7UPA7_9STRA</name>
<evidence type="ECO:0000313" key="1">
    <source>
        <dbReference type="EMBL" id="KAJ8613904.1"/>
    </source>
</evidence>
<proteinExistence type="predicted"/>
<dbReference type="AlphaFoldDB" id="A0AAD7UPA7"/>
<dbReference type="PANTHER" id="PTHR31152">
    <property type="entry name" value="PLAC8 FAMILY PROTEIN"/>
    <property type="match status" value="1"/>
</dbReference>
<evidence type="ECO:0000313" key="2">
    <source>
        <dbReference type="Proteomes" id="UP001230188"/>
    </source>
</evidence>
<dbReference type="Proteomes" id="UP001230188">
    <property type="component" value="Unassembled WGS sequence"/>
</dbReference>
<reference evidence="1" key="1">
    <citation type="submission" date="2023-01" db="EMBL/GenBank/DDBJ databases">
        <title>Metagenome sequencing of chrysophaentin producing Chrysophaeum taylorii.</title>
        <authorList>
            <person name="Davison J."/>
            <person name="Bewley C."/>
        </authorList>
    </citation>
    <scope>NUCLEOTIDE SEQUENCE</scope>
    <source>
        <strain evidence="1">NIES-1699</strain>
    </source>
</reference>
<dbReference type="EMBL" id="JAQMWT010000016">
    <property type="protein sequence ID" value="KAJ8613904.1"/>
    <property type="molecule type" value="Genomic_DNA"/>
</dbReference>
<comment type="caution">
    <text evidence="1">The sequence shown here is derived from an EMBL/GenBank/DDBJ whole genome shotgun (WGS) entry which is preliminary data.</text>
</comment>
<organism evidence="1 2">
    <name type="scientific">Chrysophaeum taylorii</name>
    <dbReference type="NCBI Taxonomy" id="2483200"/>
    <lineage>
        <taxon>Eukaryota</taxon>
        <taxon>Sar</taxon>
        <taxon>Stramenopiles</taxon>
        <taxon>Ochrophyta</taxon>
        <taxon>Pelagophyceae</taxon>
        <taxon>Pelagomonadales</taxon>
        <taxon>Pelagomonadaceae</taxon>
        <taxon>Chrysophaeum</taxon>
    </lineage>
</organism>
<dbReference type="PANTHER" id="PTHR31152:SF1">
    <property type="entry name" value="PLAC8 FAMILY PROTEIN"/>
    <property type="match status" value="1"/>
</dbReference>
<accession>A0AAD7UPA7</accession>
<sequence>MCLCFFSDEPHPDDTRADRGNMFKTGMKDAPCNNPGMCCVACLCPFCVNCYLRHKALDGNLDNYTCCQGYYDCMCFKAGSCGDQGNPCCLCLEGCCCDSCAVSSTRMYVMDKYDIASDPCDRRIIRFNNFMQLLACVCDILAMFDESFRDCAQLIRFIADIVYAITAACMNAQVDLELKEREGQAPVDYATAPKVEPPMDRQPQQPNPPVVTATAQQQRTFPVTIPEGVYAGTQLQVQAPTGQLMMFSVPPGATPGQQVLVPY</sequence>
<protein>
    <submittedName>
        <fullName evidence="1">Uncharacterized protein</fullName>
    </submittedName>
</protein>
<keyword evidence="2" id="KW-1185">Reference proteome</keyword>